<dbReference type="InterPro" id="IPR011707">
    <property type="entry name" value="Cu-oxidase-like_N"/>
</dbReference>
<reference evidence="8" key="2">
    <citation type="journal article" date="2023" name="IMA Fungus">
        <title>Comparative genomic study of the Penicillium genus elucidates a diverse pangenome and 15 lateral gene transfer events.</title>
        <authorList>
            <person name="Petersen C."/>
            <person name="Sorensen T."/>
            <person name="Nielsen M.R."/>
            <person name="Sondergaard T.E."/>
            <person name="Sorensen J.L."/>
            <person name="Fitzpatrick D.A."/>
            <person name="Frisvad J.C."/>
            <person name="Nielsen K.L."/>
        </authorList>
    </citation>
    <scope>NUCLEOTIDE SEQUENCE</scope>
    <source>
        <strain evidence="8">IBT 34128</strain>
    </source>
</reference>
<dbReference type="AlphaFoldDB" id="A0A9W9FSY9"/>
<dbReference type="GO" id="GO:0016491">
    <property type="term" value="F:oxidoreductase activity"/>
    <property type="evidence" value="ECO:0007669"/>
    <property type="project" value="UniProtKB-KW"/>
</dbReference>
<comment type="caution">
    <text evidence="8">The sequence shown here is derived from an EMBL/GenBank/DDBJ whole genome shotgun (WGS) entry which is preliminary data.</text>
</comment>
<organism evidence="8 9">
    <name type="scientific">Penicillium alfredii</name>
    <dbReference type="NCBI Taxonomy" id="1506179"/>
    <lineage>
        <taxon>Eukaryota</taxon>
        <taxon>Fungi</taxon>
        <taxon>Dikarya</taxon>
        <taxon>Ascomycota</taxon>
        <taxon>Pezizomycotina</taxon>
        <taxon>Eurotiomycetes</taxon>
        <taxon>Eurotiomycetidae</taxon>
        <taxon>Eurotiales</taxon>
        <taxon>Aspergillaceae</taxon>
        <taxon>Penicillium</taxon>
    </lineage>
</organism>
<feature type="signal peptide" evidence="5">
    <location>
        <begin position="1"/>
        <end position="23"/>
    </location>
</feature>
<dbReference type="Gene3D" id="2.60.40.420">
    <property type="entry name" value="Cupredoxins - blue copper proteins"/>
    <property type="match status" value="2"/>
</dbReference>
<keyword evidence="3" id="KW-0560">Oxidoreductase</keyword>
<evidence type="ECO:0000256" key="5">
    <source>
        <dbReference type="SAM" id="SignalP"/>
    </source>
</evidence>
<dbReference type="Proteomes" id="UP001141434">
    <property type="component" value="Unassembled WGS sequence"/>
</dbReference>
<evidence type="ECO:0000256" key="1">
    <source>
        <dbReference type="ARBA" id="ARBA00010609"/>
    </source>
</evidence>
<feature type="chain" id="PRO_5040771884" evidence="5">
    <location>
        <begin position="24"/>
        <end position="322"/>
    </location>
</feature>
<keyword evidence="4" id="KW-0186">Copper</keyword>
<dbReference type="OrthoDB" id="2121828at2759"/>
<dbReference type="GO" id="GO:0005507">
    <property type="term" value="F:copper ion binding"/>
    <property type="evidence" value="ECO:0007669"/>
    <property type="project" value="InterPro"/>
</dbReference>
<dbReference type="EMBL" id="JAPMSZ010000004">
    <property type="protein sequence ID" value="KAJ5105876.1"/>
    <property type="molecule type" value="Genomic_DNA"/>
</dbReference>
<comment type="similarity">
    <text evidence="1">Belongs to the multicopper oxidase family.</text>
</comment>
<keyword evidence="9" id="KW-1185">Reference proteome</keyword>
<dbReference type="SUPFAM" id="SSF49503">
    <property type="entry name" value="Cupredoxins"/>
    <property type="match status" value="2"/>
</dbReference>
<accession>A0A9W9FSY9</accession>
<dbReference type="PANTHER" id="PTHR11709:SF71">
    <property type="entry name" value="OXIDOREDUCTASE TPCJ"/>
    <property type="match status" value="1"/>
</dbReference>
<evidence type="ECO:0000256" key="2">
    <source>
        <dbReference type="ARBA" id="ARBA00022723"/>
    </source>
</evidence>
<feature type="domain" description="Plastocyanin-like" evidence="6">
    <location>
        <begin position="150"/>
        <end position="295"/>
    </location>
</feature>
<dbReference type="Pfam" id="PF07732">
    <property type="entry name" value="Cu-oxidase_3"/>
    <property type="match status" value="1"/>
</dbReference>
<dbReference type="InterPro" id="IPR008972">
    <property type="entry name" value="Cupredoxin"/>
</dbReference>
<feature type="domain" description="Plastocyanin-like" evidence="7">
    <location>
        <begin position="46"/>
        <end position="138"/>
    </location>
</feature>
<dbReference type="RefSeq" id="XP_056514872.1">
    <property type="nucleotide sequence ID" value="XM_056653805.1"/>
</dbReference>
<dbReference type="InterPro" id="IPR001117">
    <property type="entry name" value="Cu-oxidase_2nd"/>
</dbReference>
<evidence type="ECO:0000313" key="8">
    <source>
        <dbReference type="EMBL" id="KAJ5105876.1"/>
    </source>
</evidence>
<dbReference type="FunFam" id="2.60.40.420:FF:000045">
    <property type="entry name" value="Laccase 2"/>
    <property type="match status" value="1"/>
</dbReference>
<evidence type="ECO:0000313" key="9">
    <source>
        <dbReference type="Proteomes" id="UP001141434"/>
    </source>
</evidence>
<gene>
    <name evidence="8" type="ORF">NUU61_003223</name>
</gene>
<evidence type="ECO:0000256" key="4">
    <source>
        <dbReference type="ARBA" id="ARBA00023008"/>
    </source>
</evidence>
<evidence type="ECO:0000259" key="6">
    <source>
        <dbReference type="Pfam" id="PF00394"/>
    </source>
</evidence>
<sequence length="322" mass="36275">MAFLMLWIQLLLRSIIGPAAVSSCKNTPTYTGYLYRTAPLPQVAMSDRCLFSNGSYPGPTLEVDWGDTLVVHVTKELQYNDISVHWHCITQLGSSQYDGTFGVSQCLIAPGEAFTYKFRTTQYGTAWYRSHFSLQMADATADYDIDLGLVFITDWFHKSAFKPVSTGSPKTVLSTGPTPSHAWEKTQPARGMGAALKRCSKRAKKKYRIHLIDSGIDGWMKLSIDGHKLTVIATDLVPIVPYETESVLITWGQRYDIVVEANQDSGNYWMRAVYQTPCNGLKAEHNDIRGIIRYEQTLNMSFTYKSGHVYQWTVNTKPLNID</sequence>
<name>A0A9W9FSY9_9EURO</name>
<evidence type="ECO:0000256" key="3">
    <source>
        <dbReference type="ARBA" id="ARBA00023002"/>
    </source>
</evidence>
<protein>
    <submittedName>
        <fullName evidence="8">Uncharacterized protein</fullName>
    </submittedName>
</protein>
<keyword evidence="2" id="KW-0479">Metal-binding</keyword>
<dbReference type="PANTHER" id="PTHR11709">
    <property type="entry name" value="MULTI-COPPER OXIDASE"/>
    <property type="match status" value="1"/>
</dbReference>
<reference evidence="8" key="1">
    <citation type="submission" date="2022-11" db="EMBL/GenBank/DDBJ databases">
        <authorList>
            <person name="Petersen C."/>
        </authorList>
    </citation>
    <scope>NUCLEOTIDE SEQUENCE</scope>
    <source>
        <strain evidence="8">IBT 34128</strain>
    </source>
</reference>
<dbReference type="GeneID" id="81392973"/>
<evidence type="ECO:0000259" key="7">
    <source>
        <dbReference type="Pfam" id="PF07732"/>
    </source>
</evidence>
<dbReference type="InterPro" id="IPR045087">
    <property type="entry name" value="Cu-oxidase_fam"/>
</dbReference>
<dbReference type="Pfam" id="PF00394">
    <property type="entry name" value="Cu-oxidase"/>
    <property type="match status" value="1"/>
</dbReference>
<proteinExistence type="inferred from homology"/>
<keyword evidence="5" id="KW-0732">Signal</keyword>